<proteinExistence type="predicted"/>
<feature type="region of interest" description="Disordered" evidence="1">
    <location>
        <begin position="1"/>
        <end position="40"/>
    </location>
</feature>
<name>A0A2M9ZEX3_9LEPT</name>
<dbReference type="AlphaFoldDB" id="A0A2M9ZEX3"/>
<evidence type="ECO:0000313" key="2">
    <source>
        <dbReference type="EMBL" id="PJZ66963.1"/>
    </source>
</evidence>
<evidence type="ECO:0000256" key="1">
    <source>
        <dbReference type="SAM" id="MobiDB-lite"/>
    </source>
</evidence>
<gene>
    <name evidence="2" type="ORF">CH371_02400</name>
</gene>
<accession>A0A2M9ZEX3</accession>
<feature type="compositionally biased region" description="Basic and acidic residues" evidence="1">
    <location>
        <begin position="13"/>
        <end position="24"/>
    </location>
</feature>
<evidence type="ECO:0000313" key="3">
    <source>
        <dbReference type="Proteomes" id="UP000231912"/>
    </source>
</evidence>
<dbReference type="Proteomes" id="UP000231912">
    <property type="component" value="Unassembled WGS sequence"/>
</dbReference>
<comment type="caution">
    <text evidence="2">The sequence shown here is derived from an EMBL/GenBank/DDBJ whole genome shotgun (WGS) entry which is preliminary data.</text>
</comment>
<dbReference type="EMBL" id="NPDT01000001">
    <property type="protein sequence ID" value="PJZ66963.1"/>
    <property type="molecule type" value="Genomic_DNA"/>
</dbReference>
<protein>
    <submittedName>
        <fullName evidence="2">Uncharacterized protein</fullName>
    </submittedName>
</protein>
<organism evidence="2 3">
    <name type="scientific">Leptospira wolffii</name>
    <dbReference type="NCBI Taxonomy" id="409998"/>
    <lineage>
        <taxon>Bacteria</taxon>
        <taxon>Pseudomonadati</taxon>
        <taxon>Spirochaetota</taxon>
        <taxon>Spirochaetia</taxon>
        <taxon>Leptospirales</taxon>
        <taxon>Leptospiraceae</taxon>
        <taxon>Leptospira</taxon>
    </lineage>
</organism>
<sequence>MERENLPQLNRHNFQETEDQKEIGTAKNRGRVIPFPSPPGRNLKKIRELYETLFDPKKASD</sequence>
<reference evidence="2 3" key="1">
    <citation type="submission" date="2017-07" db="EMBL/GenBank/DDBJ databases">
        <title>Leptospira spp. isolated from tropical soils.</title>
        <authorList>
            <person name="Thibeaux R."/>
            <person name="Iraola G."/>
            <person name="Ferres I."/>
            <person name="Bierque E."/>
            <person name="Girault D."/>
            <person name="Soupe-Gilbert M.-E."/>
            <person name="Picardeau M."/>
            <person name="Goarant C."/>
        </authorList>
    </citation>
    <scope>NUCLEOTIDE SEQUENCE [LARGE SCALE GENOMIC DNA]</scope>
    <source>
        <strain evidence="2 3">FH2-C-A2</strain>
    </source>
</reference>